<sequence>MPTPRVLFVCHTGSISGAELVLLDLVVPWAGQSAFLFEQGPLRQALADRGLNVSVSHSAQSFSGVRRDSSLLKVIPIVSGMVAVIRELIGAARRHDVVYANSQKAFVLSAVAAWLSRRPLIWHLHDIISPAHFGAAQRRIQVFLANRCAVRVIVPSRVAADAFIAEGGRRNLVTVVPNGLDIAPETAAPAEIRRELDLPAGPLIGVFSRLAEWKGQHVVLQALSKISDVHCIIAGSALFGEEAYEERLRAMVRDLDIVNRVQFLGQRSDVPRLMRAMDAVVHPSIDPEPFGRTLVEAMLADVPVIASDAGAASDILEDGKAGTLVRPGDADGLAAAITQVLDRTPAIAEQVRYAETRARSHYGVTQMIDVISALIRGAAAPKAAC</sequence>
<feature type="domain" description="Glycosyltransferase subfamily 4-like N-terminal" evidence="4">
    <location>
        <begin position="43"/>
        <end position="182"/>
    </location>
</feature>
<dbReference type="Pfam" id="PF00534">
    <property type="entry name" value="Glycos_transf_1"/>
    <property type="match status" value="1"/>
</dbReference>
<evidence type="ECO:0000256" key="2">
    <source>
        <dbReference type="ARBA" id="ARBA00022679"/>
    </source>
</evidence>
<dbReference type="SUPFAM" id="SSF53756">
    <property type="entry name" value="UDP-Glycosyltransferase/glycogen phosphorylase"/>
    <property type="match status" value="1"/>
</dbReference>
<evidence type="ECO:0000313" key="5">
    <source>
        <dbReference type="EMBL" id="QUS41343.1"/>
    </source>
</evidence>
<organism evidence="5 6">
    <name type="scientific">Tardiphaga alba</name>
    <dbReference type="NCBI Taxonomy" id="340268"/>
    <lineage>
        <taxon>Bacteria</taxon>
        <taxon>Pseudomonadati</taxon>
        <taxon>Pseudomonadota</taxon>
        <taxon>Alphaproteobacteria</taxon>
        <taxon>Hyphomicrobiales</taxon>
        <taxon>Nitrobacteraceae</taxon>
        <taxon>Tardiphaga</taxon>
    </lineage>
</organism>
<keyword evidence="1" id="KW-0328">Glycosyltransferase</keyword>
<keyword evidence="2" id="KW-0808">Transferase</keyword>
<dbReference type="Gene3D" id="3.40.50.2000">
    <property type="entry name" value="Glycogen Phosphorylase B"/>
    <property type="match status" value="2"/>
</dbReference>
<evidence type="ECO:0000259" key="4">
    <source>
        <dbReference type="Pfam" id="PF13439"/>
    </source>
</evidence>
<dbReference type="CDD" id="cd03811">
    <property type="entry name" value="GT4_GT28_WabH-like"/>
    <property type="match status" value="1"/>
</dbReference>
<evidence type="ECO:0000259" key="3">
    <source>
        <dbReference type="Pfam" id="PF00534"/>
    </source>
</evidence>
<name>A0ABX8AG05_9BRAD</name>
<keyword evidence="6" id="KW-1185">Reference proteome</keyword>
<evidence type="ECO:0000256" key="1">
    <source>
        <dbReference type="ARBA" id="ARBA00022676"/>
    </source>
</evidence>
<gene>
    <name evidence="5" type="ORF">RPMA_22730</name>
</gene>
<dbReference type="PANTHER" id="PTHR12526:SF510">
    <property type="entry name" value="D-INOSITOL 3-PHOSPHATE GLYCOSYLTRANSFERASE"/>
    <property type="match status" value="1"/>
</dbReference>
<reference evidence="5 6" key="1">
    <citation type="submission" date="2019-02" db="EMBL/GenBank/DDBJ databases">
        <title>Emended description of the genus Rhodopseudomonas and description of Rhodopseudomonas albus sp. nov., a non-phototrophic, heavy-metal-tolerant bacterium isolated from garden soil.</title>
        <authorList>
            <person name="Bao Z."/>
            <person name="Cao W.W."/>
            <person name="Sato Y."/>
            <person name="Nishizawa T."/>
            <person name="Zhao J."/>
            <person name="Guo Y."/>
            <person name="Ohta H."/>
        </authorList>
    </citation>
    <scope>NUCLEOTIDE SEQUENCE [LARGE SCALE GENOMIC DNA]</scope>
    <source>
        <strain evidence="5 6">SK50-23</strain>
    </source>
</reference>
<dbReference type="Pfam" id="PF13439">
    <property type="entry name" value="Glyco_transf_4"/>
    <property type="match status" value="1"/>
</dbReference>
<dbReference type="EMBL" id="CP036498">
    <property type="protein sequence ID" value="QUS41343.1"/>
    <property type="molecule type" value="Genomic_DNA"/>
</dbReference>
<feature type="domain" description="Glycosyl transferase family 1" evidence="3">
    <location>
        <begin position="195"/>
        <end position="353"/>
    </location>
</feature>
<dbReference type="RefSeq" id="WP_211909984.1">
    <property type="nucleotide sequence ID" value="NZ_CP036498.1"/>
</dbReference>
<accession>A0ABX8AG05</accession>
<dbReference type="InterPro" id="IPR028098">
    <property type="entry name" value="Glyco_trans_4-like_N"/>
</dbReference>
<dbReference type="InterPro" id="IPR001296">
    <property type="entry name" value="Glyco_trans_1"/>
</dbReference>
<protein>
    <submittedName>
        <fullName evidence="5">Glycosyltransferase family 1 protein</fullName>
    </submittedName>
</protein>
<proteinExistence type="predicted"/>
<dbReference type="PANTHER" id="PTHR12526">
    <property type="entry name" value="GLYCOSYLTRANSFERASE"/>
    <property type="match status" value="1"/>
</dbReference>
<dbReference type="Proteomes" id="UP000682843">
    <property type="component" value="Chromosome"/>
</dbReference>
<evidence type="ECO:0000313" key="6">
    <source>
        <dbReference type="Proteomes" id="UP000682843"/>
    </source>
</evidence>